<evidence type="ECO:0000256" key="4">
    <source>
        <dbReference type="ARBA" id="ARBA00022692"/>
    </source>
</evidence>
<evidence type="ECO:0000256" key="3">
    <source>
        <dbReference type="ARBA" id="ARBA00022461"/>
    </source>
</evidence>
<comment type="subcellular location">
    <subcellularLocation>
        <location evidence="1">Membrane</location>
        <topology evidence="1">Multi-pass membrane protein</topology>
    </subcellularLocation>
</comment>
<evidence type="ECO:0000256" key="10">
    <source>
        <dbReference type="ARBA" id="ARBA00023303"/>
    </source>
</evidence>
<evidence type="ECO:0000256" key="9">
    <source>
        <dbReference type="ARBA" id="ARBA00023201"/>
    </source>
</evidence>
<evidence type="ECO:0000256" key="2">
    <source>
        <dbReference type="ARBA" id="ARBA00022448"/>
    </source>
</evidence>
<dbReference type="EMBL" id="JTDF01000650">
    <property type="protein sequence ID" value="KAF8571201.1"/>
    <property type="molecule type" value="Genomic_DNA"/>
</dbReference>
<gene>
    <name evidence="13" type="ORF">P879_00407</name>
</gene>
<sequence length="602" mass="68695">MVSSNPRVPRLASRVTQMEDEQEDYLDKQTKNYAKLYYNSRWGIWMDFAETTTLHGPIHITSTSGKLRIYYILVVTFMAGMFMAHASYLFVQYLSFPVLTEIKYGNIDFDYPDITLCPNSPFTEANIPEGSGLKDLLESSEKFWFDTNQVNFGSPKSHQKRSMLSAFYKWSATMGKKPYQHILECQVKKQECLDNFIITEHPIYYRCFTLRIKTQPPVPAGPTNGIRLILHRGQVNVTPLLLVAEDEPFILQSVNSTDAYKAKDGYFIAFHEKNTFPNFPVQSLPNGLSVRFGESMRIGLEQTDYEAVNLTGRMCINGDFAPNIELLRLDKLSESNAKPHEVERGMAKFNYTRQACVAIHRQLLIYRTCKCFSEYYAIPYSMRDIGEVWCHNLDTSTTNIIQIGATLECVEGIANMTDDAVLAAVEPNTEGDGLPGCPLRCNRRMISIHSSLQTNLVQQVEPKSLIPYFEMLQLKHLEDPKDRFVNEDDPPIHPKDLIFLDIHPVSEMVNQIIENPGYTFTKFISDLGGISGLYVGITMYTLAELADLITQFLCIYLPYMWSSTKLELTKQKNMAARLKRRLAEEAVLMAEQTDSTLTSRTK</sequence>
<dbReference type="Pfam" id="PF00858">
    <property type="entry name" value="ASC"/>
    <property type="match status" value="1"/>
</dbReference>
<evidence type="ECO:0000256" key="7">
    <source>
        <dbReference type="ARBA" id="ARBA00023065"/>
    </source>
</evidence>
<keyword evidence="6" id="KW-0915">Sodium</keyword>
<organism evidence="13 14">
    <name type="scientific">Paragonimus westermani</name>
    <dbReference type="NCBI Taxonomy" id="34504"/>
    <lineage>
        <taxon>Eukaryota</taxon>
        <taxon>Metazoa</taxon>
        <taxon>Spiralia</taxon>
        <taxon>Lophotrochozoa</taxon>
        <taxon>Platyhelminthes</taxon>
        <taxon>Trematoda</taxon>
        <taxon>Digenea</taxon>
        <taxon>Plagiorchiida</taxon>
        <taxon>Troglotremata</taxon>
        <taxon>Troglotrematidae</taxon>
        <taxon>Paragonimus</taxon>
    </lineage>
</organism>
<keyword evidence="4 11" id="KW-0812">Transmembrane</keyword>
<evidence type="ECO:0000256" key="11">
    <source>
        <dbReference type="RuleBase" id="RU000679"/>
    </source>
</evidence>
<keyword evidence="14" id="KW-1185">Reference proteome</keyword>
<keyword evidence="3 11" id="KW-0894">Sodium channel</keyword>
<evidence type="ECO:0000256" key="12">
    <source>
        <dbReference type="SAM" id="Phobius"/>
    </source>
</evidence>
<evidence type="ECO:0000313" key="14">
    <source>
        <dbReference type="Proteomes" id="UP000699462"/>
    </source>
</evidence>
<reference evidence="13 14" key="1">
    <citation type="submission" date="2019-07" db="EMBL/GenBank/DDBJ databases">
        <title>Annotation for the trematode Paragonimus westermani.</title>
        <authorList>
            <person name="Choi Y.-J."/>
        </authorList>
    </citation>
    <scope>NUCLEOTIDE SEQUENCE [LARGE SCALE GENOMIC DNA]</scope>
    <source>
        <strain evidence="13">180907_Pwestermani</strain>
    </source>
</reference>
<evidence type="ECO:0000256" key="8">
    <source>
        <dbReference type="ARBA" id="ARBA00023136"/>
    </source>
</evidence>
<keyword evidence="7 11" id="KW-0406">Ion transport</keyword>
<dbReference type="GO" id="GO:0005886">
    <property type="term" value="C:plasma membrane"/>
    <property type="evidence" value="ECO:0007669"/>
    <property type="project" value="TreeGrafter"/>
</dbReference>
<evidence type="ECO:0000256" key="1">
    <source>
        <dbReference type="ARBA" id="ARBA00004141"/>
    </source>
</evidence>
<keyword evidence="9 11" id="KW-0739">Sodium transport</keyword>
<comment type="similarity">
    <text evidence="11">Belongs to the amiloride-sensitive sodium channel (TC 1.A.6) family.</text>
</comment>
<comment type="caution">
    <text evidence="13">The sequence shown here is derived from an EMBL/GenBank/DDBJ whole genome shotgun (WGS) entry which is preliminary data.</text>
</comment>
<dbReference type="PANTHER" id="PTHR11690">
    <property type="entry name" value="AMILORIDE-SENSITIVE SODIUM CHANNEL-RELATED"/>
    <property type="match status" value="1"/>
</dbReference>
<name>A0A8T0DX67_9TREM</name>
<keyword evidence="2 11" id="KW-0813">Transport</keyword>
<proteinExistence type="inferred from homology"/>
<dbReference type="InterPro" id="IPR001873">
    <property type="entry name" value="ENaC"/>
</dbReference>
<evidence type="ECO:0000256" key="6">
    <source>
        <dbReference type="ARBA" id="ARBA00023053"/>
    </source>
</evidence>
<dbReference type="OrthoDB" id="6021021at2759"/>
<keyword evidence="5 12" id="KW-1133">Transmembrane helix</keyword>
<keyword evidence="10 11" id="KW-0407">Ion channel</keyword>
<evidence type="ECO:0000256" key="5">
    <source>
        <dbReference type="ARBA" id="ARBA00022989"/>
    </source>
</evidence>
<keyword evidence="8 12" id="KW-0472">Membrane</keyword>
<dbReference type="Gene3D" id="1.10.287.770">
    <property type="entry name" value="YojJ-like"/>
    <property type="match status" value="1"/>
</dbReference>
<dbReference type="Proteomes" id="UP000699462">
    <property type="component" value="Unassembled WGS sequence"/>
</dbReference>
<feature type="transmembrane region" description="Helical" evidence="12">
    <location>
        <begin position="69"/>
        <end position="91"/>
    </location>
</feature>
<dbReference type="PRINTS" id="PR01078">
    <property type="entry name" value="AMINACHANNEL"/>
</dbReference>
<protein>
    <submittedName>
        <fullName evidence="13">Uncharacterized protein</fullName>
    </submittedName>
</protein>
<dbReference type="AlphaFoldDB" id="A0A8T0DX67"/>
<evidence type="ECO:0000313" key="13">
    <source>
        <dbReference type="EMBL" id="KAF8571201.1"/>
    </source>
</evidence>
<accession>A0A8T0DX67</accession>
<dbReference type="GO" id="GO:0015280">
    <property type="term" value="F:ligand-gated sodium channel activity"/>
    <property type="evidence" value="ECO:0007669"/>
    <property type="project" value="TreeGrafter"/>
</dbReference>